<protein>
    <submittedName>
        <fullName evidence="1">Uncharacterized protein</fullName>
    </submittedName>
</protein>
<dbReference type="Proteomes" id="UP001501321">
    <property type="component" value="Unassembled WGS sequence"/>
</dbReference>
<organism evidence="1 2">
    <name type="scientific">Pseudaeromonas paramecii</name>
    <dbReference type="NCBI Taxonomy" id="2138166"/>
    <lineage>
        <taxon>Bacteria</taxon>
        <taxon>Pseudomonadati</taxon>
        <taxon>Pseudomonadota</taxon>
        <taxon>Gammaproteobacteria</taxon>
        <taxon>Aeromonadales</taxon>
        <taxon>Aeromonadaceae</taxon>
        <taxon>Pseudaeromonas</taxon>
    </lineage>
</organism>
<keyword evidence="2" id="KW-1185">Reference proteome</keyword>
<dbReference type="EMBL" id="BAABFC010000001">
    <property type="protein sequence ID" value="GAA4493617.1"/>
    <property type="molecule type" value="Genomic_DNA"/>
</dbReference>
<gene>
    <name evidence="1" type="ORF">GCM10023095_04180</name>
</gene>
<evidence type="ECO:0000313" key="2">
    <source>
        <dbReference type="Proteomes" id="UP001501321"/>
    </source>
</evidence>
<accession>A0ABP8PVR7</accession>
<sequence length="69" mass="7745">MSARGTTPEHREITTMPLINQLLAQLAARLMPSRYRRNQLSIRARAAMLASERPSLARARQFAKLKGVA</sequence>
<comment type="caution">
    <text evidence="1">The sequence shown here is derived from an EMBL/GenBank/DDBJ whole genome shotgun (WGS) entry which is preliminary data.</text>
</comment>
<evidence type="ECO:0000313" key="1">
    <source>
        <dbReference type="EMBL" id="GAA4493617.1"/>
    </source>
</evidence>
<reference evidence="2" key="1">
    <citation type="journal article" date="2019" name="Int. J. Syst. Evol. Microbiol.">
        <title>The Global Catalogue of Microorganisms (GCM) 10K type strain sequencing project: providing services to taxonomists for standard genome sequencing and annotation.</title>
        <authorList>
            <consortium name="The Broad Institute Genomics Platform"/>
            <consortium name="The Broad Institute Genome Sequencing Center for Infectious Disease"/>
            <person name="Wu L."/>
            <person name="Ma J."/>
        </authorList>
    </citation>
    <scope>NUCLEOTIDE SEQUENCE [LARGE SCALE GENOMIC DNA]</scope>
    <source>
        <strain evidence="2">JCM 32226</strain>
    </source>
</reference>
<proteinExistence type="predicted"/>
<name>A0ABP8PVR7_9GAMM</name>